<comment type="caution">
    <text evidence="6">The sequence shown here is derived from an EMBL/GenBank/DDBJ whole genome shotgun (WGS) entry which is preliminary data.</text>
</comment>
<keyword evidence="2" id="KW-0378">Hydrolase</keyword>
<evidence type="ECO:0000259" key="5">
    <source>
        <dbReference type="SMART" id="SM00642"/>
    </source>
</evidence>
<proteinExistence type="inferred from homology"/>
<dbReference type="CDD" id="cd11333">
    <property type="entry name" value="AmyAc_SI_OligoGlu_DGase"/>
    <property type="match status" value="1"/>
</dbReference>
<evidence type="ECO:0000256" key="1">
    <source>
        <dbReference type="ARBA" id="ARBA00008061"/>
    </source>
</evidence>
<evidence type="ECO:0000256" key="4">
    <source>
        <dbReference type="ARBA" id="ARBA00026248"/>
    </source>
</evidence>
<dbReference type="EMBL" id="LAQI01000169">
    <property type="protein sequence ID" value="KKY16362.1"/>
    <property type="molecule type" value="Genomic_DNA"/>
</dbReference>
<evidence type="ECO:0000256" key="3">
    <source>
        <dbReference type="ARBA" id="ARBA00023295"/>
    </source>
</evidence>
<dbReference type="AlphaFoldDB" id="A0A0G2DZX2"/>
<dbReference type="InterPro" id="IPR045857">
    <property type="entry name" value="O16G_dom_2"/>
</dbReference>
<dbReference type="GO" id="GO:0033934">
    <property type="term" value="F:glucan 1,4-alpha-maltotriohydrolase activity"/>
    <property type="evidence" value="ECO:0007669"/>
    <property type="project" value="TreeGrafter"/>
</dbReference>
<dbReference type="FunFam" id="3.90.400.10:FF:000004">
    <property type="entry name" value="Oligo-1,6-glucosidase"/>
    <property type="match status" value="1"/>
</dbReference>
<dbReference type="PANTHER" id="PTHR10357">
    <property type="entry name" value="ALPHA-AMYLASE FAMILY MEMBER"/>
    <property type="match status" value="1"/>
</dbReference>
<sequence>MTIIDDPWWKNAAIYQIYPASFKDSNGDGLGDLPGILSELDYIKSLGVDAIWICPMYDSPQHDMGYDISDYEKVYPPYGTVEDMERIIAASHERGLRVLLDLVINHTSDEHAWFKESRQSKDSPKRDWYVWRPAKLDAQGRRQPPNNWRSNFGGSAWAWDEPTQEYYLHLFCPEQPDLNWENPETRAAIYESAMDFWLRKGIDGFRVDTVNMYSKPPTYPDAPITDPHSPYQPASALYCNGPRMHEFLTEMHAILSKYPSPRAMTVGELPHTHSRAHVLRYVSARAKQLDMTFMFDVVDVGFGAVQRFDTTPRSWTLRDLKDAVMRTQDLIDGTDAWTTSFMENHDQARCVSRFGGDATEDARVGKEEVPVELPGKEGKSAATVKPTHRVSVPDWWLWTKEDQTSSVRFTIENDDPKKPKYNCQGEEADLKNNTLVQCFRDQNTESSTPTTYWFGLTHEKFPSSGDYKLTLAQAIGTKTSSNPIKMRLFTVLALLGGAAAIISPDHKPEPRVERYHIGPLTIYDNVKDAIDFATFTLPGVDVMCFGNSTQLAEGTGACNVDNYRFGLTGSMVRGWKEYNLTVWKKGEFDTKQNK</sequence>
<evidence type="ECO:0000313" key="6">
    <source>
        <dbReference type="EMBL" id="KKY16362.1"/>
    </source>
</evidence>
<feature type="domain" description="Glycosyl hydrolase family 13 catalytic" evidence="5">
    <location>
        <begin position="16"/>
        <end position="418"/>
    </location>
</feature>
<dbReference type="SMART" id="SM00642">
    <property type="entry name" value="Aamy"/>
    <property type="match status" value="1"/>
</dbReference>
<dbReference type="PANTHER" id="PTHR10357:SF179">
    <property type="entry name" value="NEUTRAL AND BASIC AMINO ACID TRANSPORT PROTEIN RBAT"/>
    <property type="match status" value="1"/>
</dbReference>
<accession>A0A0G2DZX2</accession>
<organism evidence="6 7">
    <name type="scientific">Diplodia seriata</name>
    <dbReference type="NCBI Taxonomy" id="420778"/>
    <lineage>
        <taxon>Eukaryota</taxon>
        <taxon>Fungi</taxon>
        <taxon>Dikarya</taxon>
        <taxon>Ascomycota</taxon>
        <taxon>Pezizomycotina</taxon>
        <taxon>Dothideomycetes</taxon>
        <taxon>Dothideomycetes incertae sedis</taxon>
        <taxon>Botryosphaeriales</taxon>
        <taxon>Botryosphaeriaceae</taxon>
        <taxon>Diplodia</taxon>
    </lineage>
</organism>
<dbReference type="InterPro" id="IPR017853">
    <property type="entry name" value="GH"/>
</dbReference>
<dbReference type="GO" id="GO:0004556">
    <property type="term" value="F:alpha-amylase activity"/>
    <property type="evidence" value="ECO:0007669"/>
    <property type="project" value="TreeGrafter"/>
</dbReference>
<dbReference type="Pfam" id="PF00128">
    <property type="entry name" value="Alpha-amylase"/>
    <property type="match status" value="1"/>
</dbReference>
<protein>
    <submittedName>
        <fullName evidence="6">Putative maltase</fullName>
    </submittedName>
</protein>
<dbReference type="InterPro" id="IPR006047">
    <property type="entry name" value="GH13_cat_dom"/>
</dbReference>
<dbReference type="SUPFAM" id="SSF51445">
    <property type="entry name" value="(Trans)glycosidases"/>
    <property type="match status" value="1"/>
</dbReference>
<keyword evidence="3" id="KW-0326">Glycosidase</keyword>
<dbReference type="GO" id="GO:0004575">
    <property type="term" value="F:sucrose alpha-glucosidase activity"/>
    <property type="evidence" value="ECO:0007669"/>
    <property type="project" value="TreeGrafter"/>
</dbReference>
<dbReference type="Proteomes" id="UP000034182">
    <property type="component" value="Unassembled WGS sequence"/>
</dbReference>
<evidence type="ECO:0000256" key="2">
    <source>
        <dbReference type="ARBA" id="ARBA00022801"/>
    </source>
</evidence>
<keyword evidence="4" id="KW-0462">Maltose metabolism</keyword>
<gene>
    <name evidence="6" type="ORF">UCDDS831_g07041</name>
</gene>
<dbReference type="FunFam" id="3.20.20.80:FF:000064">
    <property type="entry name" value="Oligo-1,6-glucosidase"/>
    <property type="match status" value="1"/>
</dbReference>
<name>A0A0G2DZX2_9PEZI</name>
<reference evidence="6 7" key="2">
    <citation type="submission" date="2015-05" db="EMBL/GenBank/DDBJ databases">
        <title>Distinctive expansion of gene families associated with plant cell wall degradation and secondary metabolism in the genomes of grapevine trunk pathogens.</title>
        <authorList>
            <person name="Lawrence D.P."/>
            <person name="Travadon R."/>
            <person name="Rolshausen P.E."/>
            <person name="Baumgartner K."/>
        </authorList>
    </citation>
    <scope>NUCLEOTIDE SEQUENCE [LARGE SCALE GENOMIC DNA]</scope>
    <source>
        <strain evidence="6">DS831</strain>
    </source>
</reference>
<comment type="similarity">
    <text evidence="1">Belongs to the glycosyl hydrolase 13 family.</text>
</comment>
<dbReference type="GO" id="GO:0004574">
    <property type="term" value="F:oligo-1,6-glucosidase activity"/>
    <property type="evidence" value="ECO:0007669"/>
    <property type="project" value="TreeGrafter"/>
</dbReference>
<dbReference type="Gene3D" id="3.20.20.80">
    <property type="entry name" value="Glycosidases"/>
    <property type="match status" value="1"/>
</dbReference>
<reference evidence="6 7" key="1">
    <citation type="submission" date="2015-03" db="EMBL/GenBank/DDBJ databases">
        <authorList>
            <person name="Morales-Cruz A."/>
            <person name="Amrine K.C."/>
            <person name="Cantu D."/>
        </authorList>
    </citation>
    <scope>NUCLEOTIDE SEQUENCE [LARGE SCALE GENOMIC DNA]</scope>
    <source>
        <strain evidence="6">DS831</strain>
    </source>
</reference>
<dbReference type="GO" id="GO:0005987">
    <property type="term" value="P:sucrose catabolic process"/>
    <property type="evidence" value="ECO:0007669"/>
    <property type="project" value="TreeGrafter"/>
</dbReference>
<dbReference type="GO" id="GO:0000025">
    <property type="term" value="P:maltose catabolic process"/>
    <property type="evidence" value="ECO:0007669"/>
    <property type="project" value="TreeGrafter"/>
</dbReference>
<dbReference type="Gene3D" id="3.90.400.10">
    <property type="entry name" value="Oligo-1,6-glucosidase, Domain 2"/>
    <property type="match status" value="1"/>
</dbReference>
<evidence type="ECO:0000313" key="7">
    <source>
        <dbReference type="Proteomes" id="UP000034182"/>
    </source>
</evidence>